<dbReference type="Proteomes" id="UP001202328">
    <property type="component" value="Unassembled WGS sequence"/>
</dbReference>
<feature type="non-terminal residue" evidence="2">
    <location>
        <position position="1"/>
    </location>
</feature>
<evidence type="ECO:0000313" key="3">
    <source>
        <dbReference type="Proteomes" id="UP001202328"/>
    </source>
</evidence>
<feature type="region of interest" description="Disordered" evidence="1">
    <location>
        <begin position="22"/>
        <end position="47"/>
    </location>
</feature>
<sequence length="58" mass="6928">NHREDKSKLWKKENQIIEMEEEDVSELAPFDPSKNKKPVEPDSLIEENGDAKKIWMFR</sequence>
<name>A0AAD4SN15_9MAGN</name>
<organism evidence="2 3">
    <name type="scientific">Papaver atlanticum</name>
    <dbReference type="NCBI Taxonomy" id="357466"/>
    <lineage>
        <taxon>Eukaryota</taxon>
        <taxon>Viridiplantae</taxon>
        <taxon>Streptophyta</taxon>
        <taxon>Embryophyta</taxon>
        <taxon>Tracheophyta</taxon>
        <taxon>Spermatophyta</taxon>
        <taxon>Magnoliopsida</taxon>
        <taxon>Ranunculales</taxon>
        <taxon>Papaveraceae</taxon>
        <taxon>Papaveroideae</taxon>
        <taxon>Papaver</taxon>
    </lineage>
</organism>
<dbReference type="EMBL" id="JAJJMB010010045">
    <property type="protein sequence ID" value="KAI3911381.1"/>
    <property type="molecule type" value="Genomic_DNA"/>
</dbReference>
<reference evidence="2" key="1">
    <citation type="submission" date="2022-04" db="EMBL/GenBank/DDBJ databases">
        <title>A functionally conserved STORR gene fusion in Papaver species that diverged 16.8 million years ago.</title>
        <authorList>
            <person name="Catania T."/>
        </authorList>
    </citation>
    <scope>NUCLEOTIDE SEQUENCE</scope>
    <source>
        <strain evidence="2">S-188037</strain>
    </source>
</reference>
<gene>
    <name evidence="2" type="ORF">MKW98_010268</name>
</gene>
<evidence type="ECO:0000256" key="1">
    <source>
        <dbReference type="SAM" id="MobiDB-lite"/>
    </source>
</evidence>
<proteinExistence type="predicted"/>
<comment type="caution">
    <text evidence="2">The sequence shown here is derived from an EMBL/GenBank/DDBJ whole genome shotgun (WGS) entry which is preliminary data.</text>
</comment>
<evidence type="ECO:0000313" key="2">
    <source>
        <dbReference type="EMBL" id="KAI3911381.1"/>
    </source>
</evidence>
<keyword evidence="3" id="KW-1185">Reference proteome</keyword>
<protein>
    <submittedName>
        <fullName evidence="2">Uncharacterized protein</fullName>
    </submittedName>
</protein>
<dbReference type="AlphaFoldDB" id="A0AAD4SN15"/>
<accession>A0AAD4SN15</accession>